<gene>
    <name evidence="1" type="ORF">GWI33_010413</name>
</gene>
<dbReference type="AlphaFoldDB" id="A0A834IXE5"/>
<proteinExistence type="predicted"/>
<reference evidence="1" key="1">
    <citation type="submission" date="2020-08" db="EMBL/GenBank/DDBJ databases">
        <title>Genome sequencing and assembly of the red palm weevil Rhynchophorus ferrugineus.</title>
        <authorList>
            <person name="Dias G.B."/>
            <person name="Bergman C.M."/>
            <person name="Manee M."/>
        </authorList>
    </citation>
    <scope>NUCLEOTIDE SEQUENCE</scope>
    <source>
        <strain evidence="1">AA-2017</strain>
        <tissue evidence="1">Whole larva</tissue>
    </source>
</reference>
<sequence length="112" mass="12548">MRVSIYLSVQLSKIHSRPMPHPPLQTGGDKVPASASVLPLFQRRMNKTTKVEITSRKYIDGYIAAGSRKRREEGWWSDGDRRKAGGAARTTAGVLPTRQDNTARIFSYFVLS</sequence>
<dbReference type="EMBL" id="JAACXV010000050">
    <property type="protein sequence ID" value="KAF7285623.1"/>
    <property type="molecule type" value="Genomic_DNA"/>
</dbReference>
<accession>A0A834IXE5</accession>
<organism evidence="1 2">
    <name type="scientific">Rhynchophorus ferrugineus</name>
    <name type="common">Red palm weevil</name>
    <name type="synonym">Curculio ferrugineus</name>
    <dbReference type="NCBI Taxonomy" id="354439"/>
    <lineage>
        <taxon>Eukaryota</taxon>
        <taxon>Metazoa</taxon>
        <taxon>Ecdysozoa</taxon>
        <taxon>Arthropoda</taxon>
        <taxon>Hexapoda</taxon>
        <taxon>Insecta</taxon>
        <taxon>Pterygota</taxon>
        <taxon>Neoptera</taxon>
        <taxon>Endopterygota</taxon>
        <taxon>Coleoptera</taxon>
        <taxon>Polyphaga</taxon>
        <taxon>Cucujiformia</taxon>
        <taxon>Curculionidae</taxon>
        <taxon>Dryophthorinae</taxon>
        <taxon>Rhynchophorus</taxon>
    </lineage>
</organism>
<evidence type="ECO:0000313" key="2">
    <source>
        <dbReference type="Proteomes" id="UP000625711"/>
    </source>
</evidence>
<comment type="caution">
    <text evidence="1">The sequence shown here is derived from an EMBL/GenBank/DDBJ whole genome shotgun (WGS) entry which is preliminary data.</text>
</comment>
<protein>
    <submittedName>
        <fullName evidence="1">Uncharacterized protein</fullName>
    </submittedName>
</protein>
<keyword evidence="2" id="KW-1185">Reference proteome</keyword>
<dbReference type="Proteomes" id="UP000625711">
    <property type="component" value="Unassembled WGS sequence"/>
</dbReference>
<evidence type="ECO:0000313" key="1">
    <source>
        <dbReference type="EMBL" id="KAF7285623.1"/>
    </source>
</evidence>
<name>A0A834IXE5_RHYFE</name>